<dbReference type="RefSeq" id="WP_238462772.1">
    <property type="nucleotide sequence ID" value="NZ_JAKLJA010000003.1"/>
</dbReference>
<evidence type="ECO:0000256" key="1">
    <source>
        <dbReference type="SAM" id="Coils"/>
    </source>
</evidence>
<evidence type="ECO:0000313" key="4">
    <source>
        <dbReference type="Proteomes" id="UP001139308"/>
    </source>
</evidence>
<dbReference type="AlphaFoldDB" id="A0A9X1RPR2"/>
<feature type="coiled-coil region" evidence="1">
    <location>
        <begin position="153"/>
        <end position="185"/>
    </location>
</feature>
<evidence type="ECO:0000313" key="3">
    <source>
        <dbReference type="EMBL" id="MCG5073038.1"/>
    </source>
</evidence>
<protein>
    <submittedName>
        <fullName evidence="3">Uncharacterized protein</fullName>
    </submittedName>
</protein>
<organism evidence="3 4">
    <name type="scientific">Paraburkholderia tagetis</name>
    <dbReference type="NCBI Taxonomy" id="2913261"/>
    <lineage>
        <taxon>Bacteria</taxon>
        <taxon>Pseudomonadati</taxon>
        <taxon>Pseudomonadota</taxon>
        <taxon>Betaproteobacteria</taxon>
        <taxon>Burkholderiales</taxon>
        <taxon>Burkholderiaceae</taxon>
        <taxon>Paraburkholderia</taxon>
    </lineage>
</organism>
<dbReference type="PROSITE" id="PS51257">
    <property type="entry name" value="PROKAR_LIPOPROTEIN"/>
    <property type="match status" value="1"/>
</dbReference>
<accession>A0A9X1RPR2</accession>
<keyword evidence="2" id="KW-0472">Membrane</keyword>
<feature type="transmembrane region" description="Helical" evidence="2">
    <location>
        <begin position="209"/>
        <end position="231"/>
    </location>
</feature>
<keyword evidence="2" id="KW-0812">Transmembrane</keyword>
<dbReference type="Proteomes" id="UP001139308">
    <property type="component" value="Unassembled WGS sequence"/>
</dbReference>
<reference evidence="3" key="1">
    <citation type="submission" date="2022-01" db="EMBL/GenBank/DDBJ databases">
        <title>Genome sequence and assembly of Parabukholderia sp. RG36.</title>
        <authorList>
            <person name="Chhetri G."/>
        </authorList>
    </citation>
    <scope>NUCLEOTIDE SEQUENCE</scope>
    <source>
        <strain evidence="3">RG36</strain>
    </source>
</reference>
<proteinExistence type="predicted"/>
<keyword evidence="4" id="KW-1185">Reference proteome</keyword>
<sequence>MTTGRLPLLLAVLATLTAACLSVLAGWQRGGWLAERALWIAIGVVLVLAAHLLPALLQHRATVLRVCGGALWICCMAATCYGHAVFFTLAQRHAAEARTAIVIHAPPVSPGSAPATARPLTQIAHERAATIAQLAAARARRCASGCATLDARRTALAARLDALDTEAAEARRQEAAQDRAEAERDTARVDPVAAPLAALLGIPATRLDLIAGLAYAALLEGVACFCWLLAFAPARPAQQSRTTLPVAATAAGNEAGIAPPVAPVAAAAARVAEPDEAPIAAPEIRATTNTTADIERITQGVAAGEVRPTVAGIRRFLGCSQTRAVALRRQLNNEARIA</sequence>
<evidence type="ECO:0000256" key="2">
    <source>
        <dbReference type="SAM" id="Phobius"/>
    </source>
</evidence>
<name>A0A9X1RPR2_9BURK</name>
<keyword evidence="2" id="KW-1133">Transmembrane helix</keyword>
<gene>
    <name evidence="3" type="ORF">L5014_06600</name>
</gene>
<feature type="transmembrane region" description="Helical" evidence="2">
    <location>
        <begin position="38"/>
        <end position="57"/>
    </location>
</feature>
<dbReference type="EMBL" id="JAKLJA010000003">
    <property type="protein sequence ID" value="MCG5073038.1"/>
    <property type="molecule type" value="Genomic_DNA"/>
</dbReference>
<comment type="caution">
    <text evidence="3">The sequence shown here is derived from an EMBL/GenBank/DDBJ whole genome shotgun (WGS) entry which is preliminary data.</text>
</comment>
<keyword evidence="1" id="KW-0175">Coiled coil</keyword>
<feature type="transmembrane region" description="Helical" evidence="2">
    <location>
        <begin position="69"/>
        <end position="90"/>
    </location>
</feature>